<feature type="compositionally biased region" description="Basic residues" evidence="3">
    <location>
        <begin position="585"/>
        <end position="595"/>
    </location>
</feature>
<keyword evidence="2" id="KW-0067">ATP-binding</keyword>
<dbReference type="PROSITE" id="PS00107">
    <property type="entry name" value="PROTEIN_KINASE_ATP"/>
    <property type="match status" value="1"/>
</dbReference>
<organism evidence="6">
    <name type="scientific">Chlorella variabilis</name>
    <name type="common">Green alga</name>
    <dbReference type="NCBI Taxonomy" id="554065"/>
    <lineage>
        <taxon>Eukaryota</taxon>
        <taxon>Viridiplantae</taxon>
        <taxon>Chlorophyta</taxon>
        <taxon>core chlorophytes</taxon>
        <taxon>Trebouxiophyceae</taxon>
        <taxon>Chlorellales</taxon>
        <taxon>Chlorellaceae</taxon>
        <taxon>Chlorella clade</taxon>
        <taxon>Chlorella</taxon>
    </lineage>
</organism>
<accession>E1Z316</accession>
<gene>
    <name evidence="5" type="ORF">CHLNCDRAFT_133409</name>
</gene>
<dbReference type="SUPFAM" id="SSF56112">
    <property type="entry name" value="Protein kinase-like (PK-like)"/>
    <property type="match status" value="1"/>
</dbReference>
<dbReference type="EMBL" id="GL433835">
    <property type="protein sequence ID" value="EFN60093.1"/>
    <property type="molecule type" value="Genomic_DNA"/>
</dbReference>
<keyword evidence="6" id="KW-1185">Reference proteome</keyword>
<feature type="binding site" evidence="2">
    <location>
        <position position="47"/>
    </location>
    <ligand>
        <name>ATP</name>
        <dbReference type="ChEBI" id="CHEBI:30616"/>
    </ligand>
</feature>
<keyword evidence="2" id="KW-0547">Nucleotide-binding</keyword>
<reference evidence="5 6" key="1">
    <citation type="journal article" date="2010" name="Plant Cell">
        <title>The Chlorella variabilis NC64A genome reveals adaptation to photosymbiosis, coevolution with viruses, and cryptic sex.</title>
        <authorList>
            <person name="Blanc G."/>
            <person name="Duncan G."/>
            <person name="Agarkova I."/>
            <person name="Borodovsky M."/>
            <person name="Gurnon J."/>
            <person name="Kuo A."/>
            <person name="Lindquist E."/>
            <person name="Lucas S."/>
            <person name="Pangilinan J."/>
            <person name="Polle J."/>
            <person name="Salamov A."/>
            <person name="Terry A."/>
            <person name="Yamada T."/>
            <person name="Dunigan D.D."/>
            <person name="Grigoriev I.V."/>
            <person name="Claverie J.M."/>
            <person name="Van Etten J.L."/>
        </authorList>
    </citation>
    <scope>NUCLEOTIDE SEQUENCE [LARGE SCALE GENOMIC DNA]</scope>
    <source>
        <strain evidence="5 6">NC64A</strain>
    </source>
</reference>
<feature type="compositionally biased region" description="Basic and acidic residues" evidence="3">
    <location>
        <begin position="547"/>
        <end position="560"/>
    </location>
</feature>
<evidence type="ECO:0000313" key="6">
    <source>
        <dbReference type="Proteomes" id="UP000008141"/>
    </source>
</evidence>
<feature type="domain" description="Protein kinase" evidence="4">
    <location>
        <begin position="18"/>
        <end position="316"/>
    </location>
</feature>
<name>E1Z316_CHLVA</name>
<feature type="compositionally biased region" description="Low complexity" evidence="3">
    <location>
        <begin position="647"/>
        <end position="670"/>
    </location>
</feature>
<dbReference type="GO" id="GO:0004672">
    <property type="term" value="F:protein kinase activity"/>
    <property type="evidence" value="ECO:0007669"/>
    <property type="project" value="InterPro"/>
</dbReference>
<dbReference type="OrthoDB" id="5979581at2759"/>
<dbReference type="InterPro" id="IPR000719">
    <property type="entry name" value="Prot_kinase_dom"/>
</dbReference>
<dbReference type="KEGG" id="cvr:CHLNCDRAFT_133409"/>
<dbReference type="STRING" id="554065.E1Z316"/>
<feature type="region of interest" description="Disordered" evidence="3">
    <location>
        <begin position="404"/>
        <end position="679"/>
    </location>
</feature>
<dbReference type="InterPro" id="IPR011009">
    <property type="entry name" value="Kinase-like_dom_sf"/>
</dbReference>
<sequence length="770" mass="82775">MPPLLKPGEVIEGEQGRWQVEKKIGEGQFSEVYQVLELGTQEQRAIKIDKKRDVQTVKGEYNTLQRLQQSCKQVVRAGQQERWQEGGIEQRPTSRCYMVMDLLGDNLTHMRRTAMGGRANLEAARVIGSSMLKALEGVHRAGVIHRDVKPANFVAAPTHAADPTTATWTLLDFGLARQFTDREGALLHARPQAAFRGSTTYASVNCLQAQDQSRRDDMWGWLYCLVELIEGTLPWRGDGGGGGGCEVPGGQLLPSPPQDACAAGGLSSQPSLPLGGGAGGGSGRLSKDLVLQRKLECLDQPQLLFSSMACPKAEFTPRPAGRQWRAAAAGEPGCLMLSPPLEPPSPPPPPPPMLTPPVLCLRLRLRPLLRLQSVYDISHYLRGLGFGDGVDYQFLRARLNELGSGEEAPPRAPLLAQPPVTAAAPPANGLHTGGGVGDPAAAAPGGRAGDGASRQLSRAASPAAPLERRPSRLGQPEAAAVAAAVAAAAGREAQQPEQQQQQQGEHQQLQQQAGASGLSKQRSRDRSRERRGRERRSRSRGRRSRSRERYGRSRSRERYGGGRRSHSRDRSRDRSRSQERERGRGRGRRRRSSRSRSHERQGRRGGDGARRRGASRSRSRSPRGGGARQQHRREGSSAGGQGPTPAPAGQPAAGAAGEPPAAAAQAGPAGVSKHQGLSEADAHQHYRGVLDYVSALRQGALSEPAAAACRQMRALEPSEAAGVLCWVLDELATATDPQHLPVAAAFCQEIAAFAAGTAKRCVERSRQQQR</sequence>
<evidence type="ECO:0000256" key="2">
    <source>
        <dbReference type="PROSITE-ProRule" id="PRU10141"/>
    </source>
</evidence>
<dbReference type="InterPro" id="IPR017441">
    <property type="entry name" value="Protein_kinase_ATP_BS"/>
</dbReference>
<dbReference type="PANTHER" id="PTHR11909">
    <property type="entry name" value="CASEIN KINASE-RELATED"/>
    <property type="match status" value="1"/>
</dbReference>
<feature type="compositionally biased region" description="Basic residues" evidence="3">
    <location>
        <begin position="611"/>
        <end position="621"/>
    </location>
</feature>
<protein>
    <recommendedName>
        <fullName evidence="4">Protein kinase domain-containing protein</fullName>
    </recommendedName>
</protein>
<dbReference type="InParanoid" id="E1Z316"/>
<dbReference type="OMA" id="CAVVATY"/>
<comment type="similarity">
    <text evidence="1">Belongs to the protein kinase superfamily. CK1 Ser/Thr protein kinase family. Casein kinase I subfamily.</text>
</comment>
<dbReference type="GeneID" id="17359454"/>
<dbReference type="GO" id="GO:0005524">
    <property type="term" value="F:ATP binding"/>
    <property type="evidence" value="ECO:0007669"/>
    <property type="project" value="UniProtKB-UniRule"/>
</dbReference>
<dbReference type="AlphaFoldDB" id="E1Z316"/>
<feature type="compositionally biased region" description="Basic and acidic residues" evidence="3">
    <location>
        <begin position="596"/>
        <end position="610"/>
    </location>
</feature>
<dbReference type="Proteomes" id="UP000008141">
    <property type="component" value="Unassembled WGS sequence"/>
</dbReference>
<dbReference type="InterPro" id="IPR050235">
    <property type="entry name" value="CK1_Ser-Thr_kinase"/>
</dbReference>
<dbReference type="eggNOG" id="KOG1164">
    <property type="taxonomic scope" value="Eukaryota"/>
</dbReference>
<evidence type="ECO:0000256" key="3">
    <source>
        <dbReference type="SAM" id="MobiDB-lite"/>
    </source>
</evidence>
<evidence type="ECO:0000256" key="1">
    <source>
        <dbReference type="ARBA" id="ARBA00005926"/>
    </source>
</evidence>
<feature type="compositionally biased region" description="Basic and acidic residues" evidence="3">
    <location>
        <begin position="568"/>
        <end position="584"/>
    </location>
</feature>
<evidence type="ECO:0000313" key="5">
    <source>
        <dbReference type="EMBL" id="EFN60093.1"/>
    </source>
</evidence>
<proteinExistence type="inferred from homology"/>
<evidence type="ECO:0000259" key="4">
    <source>
        <dbReference type="PROSITE" id="PS50011"/>
    </source>
</evidence>
<dbReference type="Gene3D" id="1.10.510.10">
    <property type="entry name" value="Transferase(Phosphotransferase) domain 1"/>
    <property type="match status" value="1"/>
</dbReference>
<dbReference type="PROSITE" id="PS50011">
    <property type="entry name" value="PROTEIN_KINASE_DOM"/>
    <property type="match status" value="1"/>
</dbReference>
<feature type="compositionally biased region" description="Low complexity" evidence="3">
    <location>
        <begin position="474"/>
        <end position="515"/>
    </location>
</feature>
<dbReference type="Pfam" id="PF00069">
    <property type="entry name" value="Pkinase"/>
    <property type="match status" value="1"/>
</dbReference>
<feature type="compositionally biased region" description="Basic residues" evidence="3">
    <location>
        <begin position="533"/>
        <end position="546"/>
    </location>
</feature>
<feature type="compositionally biased region" description="Basic and acidic residues" evidence="3">
    <location>
        <begin position="522"/>
        <end position="532"/>
    </location>
</feature>
<dbReference type="RefSeq" id="XP_005852195.1">
    <property type="nucleotide sequence ID" value="XM_005852133.1"/>
</dbReference>
<dbReference type="SMART" id="SM00220">
    <property type="entry name" value="S_TKc"/>
    <property type="match status" value="1"/>
</dbReference>
<feature type="compositionally biased region" description="Low complexity" evidence="3">
    <location>
        <begin position="413"/>
        <end position="427"/>
    </location>
</feature>